<dbReference type="PANTHER" id="PTHR21310">
    <property type="entry name" value="AMINOGLYCOSIDE PHOSPHOTRANSFERASE-RELATED-RELATED"/>
    <property type="match status" value="1"/>
</dbReference>
<gene>
    <name evidence="1" type="ORF">P154DRAFT_597094</name>
</gene>
<dbReference type="InterPro" id="IPR011009">
    <property type="entry name" value="Kinase-like_dom_sf"/>
</dbReference>
<dbReference type="SUPFAM" id="SSF56112">
    <property type="entry name" value="Protein kinase-like (PK-like)"/>
    <property type="match status" value="1"/>
</dbReference>
<dbReference type="PANTHER" id="PTHR21310:SF48">
    <property type="entry name" value="AMINOGLYCOSIDE PHOSPHOTRANSFERASE DOMAIN-CONTAINING PROTEIN"/>
    <property type="match status" value="1"/>
</dbReference>
<protein>
    <recommendedName>
        <fullName evidence="3">Aminoglycoside phosphotransferase domain-containing protein</fullName>
    </recommendedName>
</protein>
<sequence>MLMENVPALMRKHYGTTEPGKVKAMREKDSKIWGASFLAPGDTATSLPLPYYAPDKTLPPIPTAQEIEAAAKILANRNRSPPFSGVLVVRVHNVYAVKVGTTMRLFQEADNLVYLQQHPIKTPRVYALFSATGSNPFCDRDDVRARSQSMHYLVTDFLPGLTLDEDEWLQLDASVQTKLFEKLAAEVKLLRSVAPPDPAYYGSVDGRGYRPGMPFTKYRSTDTPGPFYSYEAFIDQVYRTFEVNAIGRLLKHPEDEIFPAMQLYSSIFFSEFGKATPSSREPKLTHMDITMGNIRFVPSAKSGIKHSEASMESLSARVNDYEVWLIDWETLSWLPAWAEVAALMTTLPRRYGGIDDFALSGVGKGIQPFPYSEAIFYQKCCEVFGGLI</sequence>
<evidence type="ECO:0008006" key="3">
    <source>
        <dbReference type="Google" id="ProtNLM"/>
    </source>
</evidence>
<reference evidence="1" key="1">
    <citation type="journal article" date="2020" name="Stud. Mycol.">
        <title>101 Dothideomycetes genomes: a test case for predicting lifestyles and emergence of pathogens.</title>
        <authorList>
            <person name="Haridas S."/>
            <person name="Albert R."/>
            <person name="Binder M."/>
            <person name="Bloem J."/>
            <person name="Labutti K."/>
            <person name="Salamov A."/>
            <person name="Andreopoulos B."/>
            <person name="Baker S."/>
            <person name="Barry K."/>
            <person name="Bills G."/>
            <person name="Bluhm B."/>
            <person name="Cannon C."/>
            <person name="Castanera R."/>
            <person name="Culley D."/>
            <person name="Daum C."/>
            <person name="Ezra D."/>
            <person name="Gonzalez J."/>
            <person name="Henrissat B."/>
            <person name="Kuo A."/>
            <person name="Liang C."/>
            <person name="Lipzen A."/>
            <person name="Lutzoni F."/>
            <person name="Magnuson J."/>
            <person name="Mondo S."/>
            <person name="Nolan M."/>
            <person name="Ohm R."/>
            <person name="Pangilinan J."/>
            <person name="Park H.-J."/>
            <person name="Ramirez L."/>
            <person name="Alfaro M."/>
            <person name="Sun H."/>
            <person name="Tritt A."/>
            <person name="Yoshinaga Y."/>
            <person name="Zwiers L.-H."/>
            <person name="Turgeon B."/>
            <person name="Goodwin S."/>
            <person name="Spatafora J."/>
            <person name="Crous P."/>
            <person name="Grigoriev I."/>
        </authorList>
    </citation>
    <scope>NUCLEOTIDE SEQUENCE</scope>
    <source>
        <strain evidence="1">CBS 123094</strain>
    </source>
</reference>
<accession>A0A6A5X2A6</accession>
<evidence type="ECO:0000313" key="2">
    <source>
        <dbReference type="Proteomes" id="UP000799779"/>
    </source>
</evidence>
<dbReference type="OrthoDB" id="3792302at2759"/>
<dbReference type="AlphaFoldDB" id="A0A6A5X2A6"/>
<proteinExistence type="predicted"/>
<organism evidence="1 2">
    <name type="scientific">Amniculicola lignicola CBS 123094</name>
    <dbReference type="NCBI Taxonomy" id="1392246"/>
    <lineage>
        <taxon>Eukaryota</taxon>
        <taxon>Fungi</taxon>
        <taxon>Dikarya</taxon>
        <taxon>Ascomycota</taxon>
        <taxon>Pezizomycotina</taxon>
        <taxon>Dothideomycetes</taxon>
        <taxon>Pleosporomycetidae</taxon>
        <taxon>Pleosporales</taxon>
        <taxon>Amniculicolaceae</taxon>
        <taxon>Amniculicola</taxon>
    </lineage>
</organism>
<dbReference type="EMBL" id="ML977558">
    <property type="protein sequence ID" value="KAF2006815.1"/>
    <property type="molecule type" value="Genomic_DNA"/>
</dbReference>
<name>A0A6A5X2A6_9PLEO</name>
<dbReference type="Proteomes" id="UP000799779">
    <property type="component" value="Unassembled WGS sequence"/>
</dbReference>
<dbReference type="InterPro" id="IPR051678">
    <property type="entry name" value="AGP_Transferase"/>
</dbReference>
<evidence type="ECO:0000313" key="1">
    <source>
        <dbReference type="EMBL" id="KAF2006815.1"/>
    </source>
</evidence>
<keyword evidence="2" id="KW-1185">Reference proteome</keyword>